<dbReference type="SUPFAM" id="SSF50129">
    <property type="entry name" value="GroES-like"/>
    <property type="match status" value="1"/>
</dbReference>
<dbReference type="PANTHER" id="PTHR43401">
    <property type="entry name" value="L-THREONINE 3-DEHYDROGENASE"/>
    <property type="match status" value="1"/>
</dbReference>
<dbReference type="Gene3D" id="3.90.180.10">
    <property type="entry name" value="Medium-chain alcohol dehydrogenases, catalytic domain"/>
    <property type="match status" value="1"/>
</dbReference>
<comment type="similarity">
    <text evidence="4">Belongs to the zinc-containing alcohol dehydrogenase family.</text>
</comment>
<dbReference type="PROSITE" id="PS00059">
    <property type="entry name" value="ADH_ZINC"/>
    <property type="match status" value="1"/>
</dbReference>
<evidence type="ECO:0000256" key="1">
    <source>
        <dbReference type="ARBA" id="ARBA00022723"/>
    </source>
</evidence>
<dbReference type="InterPro" id="IPR036291">
    <property type="entry name" value="NAD(P)-bd_dom_sf"/>
</dbReference>
<sequence length="337" mass="36929">MKTIYCEEPNRFELKETEMPRRTEREALVRIRRVGICGTDLHAYRGNQPYFVYPRVLGHELAGEIIEIGPNADGLQPGDQVTVIPYLECGECIACRSGRTNCCTQLSVLGVHQDGGMREFITVPATHLLRAEGLTLDQTAIVECLSIGAHAVRRAAVQPGEFALVIGAGPIGLGVMKYAQLAGAKVIALDINEERLAFCKSWAPADYTVNASHDPVGQIESITSGEFPTLVMDATGNARSMENAFRYVSHGGRLVFVGLVKADISFSDPEFHKREMTLLSSRNATRADFEQVIGSIRDGKVNTDAFITHRASFDEMIGTYEAWLKPETGVIKAIVEV</sequence>
<keyword evidence="3" id="KW-0560">Oxidoreductase</keyword>
<dbReference type="RefSeq" id="WP_269880695.1">
    <property type="nucleotide sequence ID" value="NZ_JAQAGZ010000004.1"/>
</dbReference>
<keyword evidence="8" id="KW-1185">Reference proteome</keyword>
<dbReference type="InterPro" id="IPR002328">
    <property type="entry name" value="ADH_Zn_CS"/>
</dbReference>
<dbReference type="Gene3D" id="3.40.50.720">
    <property type="entry name" value="NAD(P)-binding Rossmann-like Domain"/>
    <property type="match status" value="1"/>
</dbReference>
<evidence type="ECO:0000259" key="6">
    <source>
        <dbReference type="Pfam" id="PF08240"/>
    </source>
</evidence>
<evidence type="ECO:0000256" key="4">
    <source>
        <dbReference type="RuleBase" id="RU361277"/>
    </source>
</evidence>
<dbReference type="Proteomes" id="UP001527882">
    <property type="component" value="Unassembled WGS sequence"/>
</dbReference>
<name>A0ABT4Q632_9BACL</name>
<dbReference type="CDD" id="cd08261">
    <property type="entry name" value="Zn_ADH7"/>
    <property type="match status" value="1"/>
</dbReference>
<keyword evidence="2 4" id="KW-0862">Zinc</keyword>
<proteinExistence type="inferred from homology"/>
<dbReference type="Pfam" id="PF00107">
    <property type="entry name" value="ADH_zinc_N"/>
    <property type="match status" value="1"/>
</dbReference>
<comment type="caution">
    <text evidence="7">The sequence shown here is derived from an EMBL/GenBank/DDBJ whole genome shotgun (WGS) entry which is preliminary data.</text>
</comment>
<organism evidence="7 8">
    <name type="scientific">Paenibacillus gyeongsangnamensis</name>
    <dbReference type="NCBI Taxonomy" id="3388067"/>
    <lineage>
        <taxon>Bacteria</taxon>
        <taxon>Bacillati</taxon>
        <taxon>Bacillota</taxon>
        <taxon>Bacilli</taxon>
        <taxon>Bacillales</taxon>
        <taxon>Paenibacillaceae</taxon>
        <taxon>Paenibacillus</taxon>
    </lineage>
</organism>
<dbReference type="InterPro" id="IPR011032">
    <property type="entry name" value="GroES-like_sf"/>
</dbReference>
<comment type="cofactor">
    <cofactor evidence="4">
        <name>Zn(2+)</name>
        <dbReference type="ChEBI" id="CHEBI:29105"/>
    </cofactor>
</comment>
<accession>A0ABT4Q632</accession>
<dbReference type="InterPro" id="IPR013154">
    <property type="entry name" value="ADH-like_N"/>
</dbReference>
<dbReference type="SUPFAM" id="SSF51735">
    <property type="entry name" value="NAD(P)-binding Rossmann-fold domains"/>
    <property type="match status" value="1"/>
</dbReference>
<dbReference type="PANTHER" id="PTHR43401:SF3">
    <property type="entry name" value="L-GALACTONATE-5-DEHYDROGENASE"/>
    <property type="match status" value="1"/>
</dbReference>
<evidence type="ECO:0000313" key="7">
    <source>
        <dbReference type="EMBL" id="MCZ8512278.1"/>
    </source>
</evidence>
<evidence type="ECO:0000313" key="8">
    <source>
        <dbReference type="Proteomes" id="UP001527882"/>
    </source>
</evidence>
<evidence type="ECO:0000259" key="5">
    <source>
        <dbReference type="Pfam" id="PF00107"/>
    </source>
</evidence>
<evidence type="ECO:0000256" key="3">
    <source>
        <dbReference type="ARBA" id="ARBA00023002"/>
    </source>
</evidence>
<dbReference type="InterPro" id="IPR013149">
    <property type="entry name" value="ADH-like_C"/>
</dbReference>
<keyword evidence="1 4" id="KW-0479">Metal-binding</keyword>
<reference evidence="7 8" key="1">
    <citation type="submission" date="2022-12" db="EMBL/GenBank/DDBJ databases">
        <title>Draft genome sequence of Paenibacillus sp. dW9.</title>
        <authorList>
            <person name="Choi E.-W."/>
            <person name="Kim D.-U."/>
        </authorList>
    </citation>
    <scope>NUCLEOTIDE SEQUENCE [LARGE SCALE GENOMIC DNA]</scope>
    <source>
        <strain evidence="8">dW9</strain>
    </source>
</reference>
<dbReference type="Pfam" id="PF08240">
    <property type="entry name" value="ADH_N"/>
    <property type="match status" value="1"/>
</dbReference>
<protein>
    <submittedName>
        <fullName evidence="7">Zinc-binding alcohol dehydrogenase family protein</fullName>
    </submittedName>
</protein>
<dbReference type="InterPro" id="IPR050129">
    <property type="entry name" value="Zn_alcohol_dh"/>
</dbReference>
<dbReference type="EMBL" id="JAQAGZ010000004">
    <property type="protein sequence ID" value="MCZ8512278.1"/>
    <property type="molecule type" value="Genomic_DNA"/>
</dbReference>
<feature type="domain" description="Alcohol dehydrogenase-like N-terminal" evidence="6">
    <location>
        <begin position="24"/>
        <end position="130"/>
    </location>
</feature>
<evidence type="ECO:0000256" key="2">
    <source>
        <dbReference type="ARBA" id="ARBA00022833"/>
    </source>
</evidence>
<feature type="domain" description="Alcohol dehydrogenase-like C-terminal" evidence="5">
    <location>
        <begin position="170"/>
        <end position="294"/>
    </location>
</feature>
<gene>
    <name evidence="7" type="ORF">O9H85_07520</name>
</gene>